<organism evidence="1 2">
    <name type="scientific">Caldimonas mangrovi</name>
    <dbReference type="NCBI Taxonomy" id="2944811"/>
    <lineage>
        <taxon>Bacteria</taxon>
        <taxon>Pseudomonadati</taxon>
        <taxon>Pseudomonadota</taxon>
        <taxon>Betaproteobacteria</taxon>
        <taxon>Burkholderiales</taxon>
        <taxon>Sphaerotilaceae</taxon>
        <taxon>Caldimonas</taxon>
    </lineage>
</organism>
<dbReference type="Pfam" id="PF16162">
    <property type="entry name" value="KwaB"/>
    <property type="match status" value="1"/>
</dbReference>
<accession>A0ABT0YNH1</accession>
<evidence type="ECO:0000313" key="1">
    <source>
        <dbReference type="EMBL" id="MCM5679711.1"/>
    </source>
</evidence>
<proteinExistence type="predicted"/>
<name>A0ABT0YNH1_9BURK</name>
<comment type="caution">
    <text evidence="1">The sequence shown here is derived from an EMBL/GenBank/DDBJ whole genome shotgun (WGS) entry which is preliminary data.</text>
</comment>
<evidence type="ECO:0000313" key="2">
    <source>
        <dbReference type="Proteomes" id="UP001165541"/>
    </source>
</evidence>
<reference evidence="1" key="1">
    <citation type="submission" date="2022-05" db="EMBL/GenBank/DDBJ databases">
        <title>Schlegelella sp. nov., isolated from mangrove soil.</title>
        <authorList>
            <person name="Liu Y."/>
            <person name="Ge X."/>
            <person name="Liu W."/>
        </authorList>
    </citation>
    <scope>NUCLEOTIDE SEQUENCE</scope>
    <source>
        <strain evidence="1">S2-27</strain>
    </source>
</reference>
<sequence>MKDDAPLRTLQQADWASASVSLWIVKRRLAERRARYEVLGVDIDVRLQQRLHREVAELVAQPKRMAAYEFVSEDQDDTVLTLAIDETDFPLIETQIDKGLDAPRAKAIDDLLNSWCYVVRLQRKESRVHAVKKTAAQSSTRRVRGLRNLLWEDHMLIDLDERQVFTLASGFDFFAHGGTLFICNKRQFESALNFRLGMERVRDAVLQEFEEAGIFVDVAPLRDAVGTSLPRLRRVSALDRNGYYRDRRFMQRLLELNDKEGWGLNVQGGRIVVDEGNVDTVLLLLNNGRLRSPVNQETFDALVKKKVE</sequence>
<dbReference type="EMBL" id="JAMKFE010000004">
    <property type="protein sequence ID" value="MCM5679711.1"/>
    <property type="molecule type" value="Genomic_DNA"/>
</dbReference>
<dbReference type="RefSeq" id="WP_251777909.1">
    <property type="nucleotide sequence ID" value="NZ_JAMKFE010000004.1"/>
</dbReference>
<gene>
    <name evidence="1" type="ORF">M8A51_09205</name>
</gene>
<dbReference type="InterPro" id="IPR032359">
    <property type="entry name" value="KwaB-like"/>
</dbReference>
<dbReference type="Proteomes" id="UP001165541">
    <property type="component" value="Unassembled WGS sequence"/>
</dbReference>
<protein>
    <submittedName>
        <fullName evidence="1">DUF4868 domain-containing protein</fullName>
    </submittedName>
</protein>
<keyword evidence="2" id="KW-1185">Reference proteome</keyword>